<evidence type="ECO:0000256" key="5">
    <source>
        <dbReference type="ARBA" id="ARBA00022989"/>
    </source>
</evidence>
<dbReference type="InterPro" id="IPR041714">
    <property type="entry name" value="VKOR_Actinobacteria"/>
</dbReference>
<name>A0A6J7FTB4_9ZZZZ</name>
<keyword evidence="9" id="KW-0676">Redox-active center</keyword>
<keyword evidence="3 10" id="KW-0812">Transmembrane</keyword>
<evidence type="ECO:0000256" key="9">
    <source>
        <dbReference type="ARBA" id="ARBA00023284"/>
    </source>
</evidence>
<evidence type="ECO:0000256" key="3">
    <source>
        <dbReference type="ARBA" id="ARBA00022692"/>
    </source>
</evidence>
<evidence type="ECO:0000256" key="4">
    <source>
        <dbReference type="ARBA" id="ARBA00022719"/>
    </source>
</evidence>
<dbReference type="InterPro" id="IPR012932">
    <property type="entry name" value="VKOR"/>
</dbReference>
<dbReference type="Gene3D" id="1.20.1440.130">
    <property type="entry name" value="VKOR domain"/>
    <property type="match status" value="1"/>
</dbReference>
<dbReference type="Pfam" id="PF07884">
    <property type="entry name" value="VKOR"/>
    <property type="match status" value="1"/>
</dbReference>
<organism evidence="12">
    <name type="scientific">freshwater metagenome</name>
    <dbReference type="NCBI Taxonomy" id="449393"/>
    <lineage>
        <taxon>unclassified sequences</taxon>
        <taxon>metagenomes</taxon>
        <taxon>ecological metagenomes</taxon>
    </lineage>
</organism>
<evidence type="ECO:0000256" key="8">
    <source>
        <dbReference type="ARBA" id="ARBA00023157"/>
    </source>
</evidence>
<reference evidence="12" key="1">
    <citation type="submission" date="2020-05" db="EMBL/GenBank/DDBJ databases">
        <authorList>
            <person name="Chiriac C."/>
            <person name="Salcher M."/>
            <person name="Ghai R."/>
            <person name="Kavagutti S V."/>
        </authorList>
    </citation>
    <scope>NUCLEOTIDE SEQUENCE</scope>
</reference>
<evidence type="ECO:0000256" key="1">
    <source>
        <dbReference type="ARBA" id="ARBA00004141"/>
    </source>
</evidence>
<feature type="transmembrane region" description="Helical" evidence="10">
    <location>
        <begin position="104"/>
        <end position="124"/>
    </location>
</feature>
<feature type="transmembrane region" description="Helical" evidence="10">
    <location>
        <begin position="180"/>
        <end position="199"/>
    </location>
</feature>
<dbReference type="GO" id="GO:0016491">
    <property type="term" value="F:oxidoreductase activity"/>
    <property type="evidence" value="ECO:0007669"/>
    <property type="project" value="UniProtKB-KW"/>
</dbReference>
<dbReference type="GO" id="GO:0016020">
    <property type="term" value="C:membrane"/>
    <property type="evidence" value="ECO:0007669"/>
    <property type="project" value="UniProtKB-SubCell"/>
</dbReference>
<comment type="similarity">
    <text evidence="2">Belongs to the VKOR family.</text>
</comment>
<comment type="subcellular location">
    <subcellularLocation>
        <location evidence="1">Membrane</location>
        <topology evidence="1">Multi-pass membrane protein</topology>
    </subcellularLocation>
</comment>
<feature type="transmembrane region" description="Helical" evidence="10">
    <location>
        <begin position="130"/>
        <end position="150"/>
    </location>
</feature>
<dbReference type="SMART" id="SM00756">
    <property type="entry name" value="VKc"/>
    <property type="match status" value="1"/>
</dbReference>
<keyword evidence="4" id="KW-0874">Quinone</keyword>
<evidence type="ECO:0000259" key="11">
    <source>
        <dbReference type="SMART" id="SM00756"/>
    </source>
</evidence>
<evidence type="ECO:0000256" key="7">
    <source>
        <dbReference type="ARBA" id="ARBA00023136"/>
    </source>
</evidence>
<keyword evidence="8" id="KW-1015">Disulfide bond</keyword>
<dbReference type="EMBL" id="CAFBML010000023">
    <property type="protein sequence ID" value="CAB4899082.1"/>
    <property type="molecule type" value="Genomic_DNA"/>
</dbReference>
<accession>A0A6J7FTB4</accession>
<feature type="transmembrane region" description="Helical" evidence="10">
    <location>
        <begin position="18"/>
        <end position="38"/>
    </location>
</feature>
<dbReference type="GO" id="GO:0048038">
    <property type="term" value="F:quinone binding"/>
    <property type="evidence" value="ECO:0007669"/>
    <property type="project" value="UniProtKB-KW"/>
</dbReference>
<dbReference type="InterPro" id="IPR038354">
    <property type="entry name" value="VKOR_sf"/>
</dbReference>
<gene>
    <name evidence="12" type="ORF">UFOPK3592_00368</name>
</gene>
<feature type="transmembrane region" description="Helical" evidence="10">
    <location>
        <begin position="79"/>
        <end position="97"/>
    </location>
</feature>
<sequence>MMSIETSQKSLIGGTKSLAWMLITGGAIGWIGALALTIERLHVAANPDAVLSCDISPFISCKSVMLTEQASLLGFPNSLIGLAVFVVPILIGFAILAGAKFAKWFWLLFTLGMVGGFLFVAWLFSQSLFIIGALCPYCMVAWTGMIPMFWKQLLFAAREGIVPVPLKTVGFFVAAYDWHWLFSFATFGAMFTVTIWRFWDLWPSLF</sequence>
<proteinExistence type="inferred from homology"/>
<evidence type="ECO:0000256" key="10">
    <source>
        <dbReference type="SAM" id="Phobius"/>
    </source>
</evidence>
<protein>
    <submittedName>
        <fullName evidence="12">Unannotated protein</fullName>
    </submittedName>
</protein>
<evidence type="ECO:0000256" key="6">
    <source>
        <dbReference type="ARBA" id="ARBA00023002"/>
    </source>
</evidence>
<keyword evidence="7 10" id="KW-0472">Membrane</keyword>
<dbReference type="AlphaFoldDB" id="A0A6J7FTB4"/>
<keyword evidence="6" id="KW-0560">Oxidoreductase</keyword>
<evidence type="ECO:0000313" key="12">
    <source>
        <dbReference type="EMBL" id="CAB4899082.1"/>
    </source>
</evidence>
<evidence type="ECO:0000256" key="2">
    <source>
        <dbReference type="ARBA" id="ARBA00006214"/>
    </source>
</evidence>
<feature type="domain" description="Vitamin K epoxide reductase" evidence="11">
    <location>
        <begin position="15"/>
        <end position="156"/>
    </location>
</feature>
<keyword evidence="5 10" id="KW-1133">Transmembrane helix</keyword>
<dbReference type="CDD" id="cd12922">
    <property type="entry name" value="VKOR_5"/>
    <property type="match status" value="1"/>
</dbReference>